<dbReference type="RefSeq" id="WP_185660725.1">
    <property type="nucleotide sequence ID" value="NZ_CAWPOO010000012.1"/>
</dbReference>
<dbReference type="PANTHER" id="PTHR45772">
    <property type="entry name" value="CONSERVED COMPONENT OF ABC TRANSPORTER FOR NATURAL AMINO ACIDS-RELATED"/>
    <property type="match status" value="1"/>
</dbReference>
<dbReference type="InterPro" id="IPR003439">
    <property type="entry name" value="ABC_transporter-like_ATP-bd"/>
</dbReference>
<evidence type="ECO:0000256" key="1">
    <source>
        <dbReference type="ARBA" id="ARBA00022448"/>
    </source>
</evidence>
<dbReference type="AlphaFoldDB" id="A0A7X1B9J2"/>
<dbReference type="InterPro" id="IPR027417">
    <property type="entry name" value="P-loop_NTPase"/>
</dbReference>
<accession>A0A7X1B9J2</accession>
<evidence type="ECO:0000313" key="6">
    <source>
        <dbReference type="Proteomes" id="UP000526501"/>
    </source>
</evidence>
<name>A0A7X1B9J2_9BACT</name>
<dbReference type="Proteomes" id="UP000526501">
    <property type="component" value="Unassembled WGS sequence"/>
</dbReference>
<keyword evidence="3 5" id="KW-0067">ATP-binding</keyword>
<evidence type="ECO:0000313" key="5">
    <source>
        <dbReference type="EMBL" id="MBC2606855.1"/>
    </source>
</evidence>
<dbReference type="InterPro" id="IPR032823">
    <property type="entry name" value="BCA_ABC_TP_C"/>
</dbReference>
<dbReference type="Pfam" id="PF00005">
    <property type="entry name" value="ABC_tran"/>
    <property type="match status" value="1"/>
</dbReference>
<keyword evidence="1" id="KW-0813">Transport</keyword>
<comment type="caution">
    <text evidence="5">The sequence shown here is derived from an EMBL/GenBank/DDBJ whole genome shotgun (WGS) entry which is preliminary data.</text>
</comment>
<feature type="domain" description="ABC transporter" evidence="4">
    <location>
        <begin position="14"/>
        <end position="258"/>
    </location>
</feature>
<dbReference type="Pfam" id="PF12399">
    <property type="entry name" value="BCA_ABC_TP_C"/>
    <property type="match status" value="1"/>
</dbReference>
<evidence type="ECO:0000259" key="4">
    <source>
        <dbReference type="PROSITE" id="PS50893"/>
    </source>
</evidence>
<evidence type="ECO:0000256" key="3">
    <source>
        <dbReference type="ARBA" id="ARBA00022840"/>
    </source>
</evidence>
<dbReference type="EMBL" id="JACHVC010000012">
    <property type="protein sequence ID" value="MBC2606855.1"/>
    <property type="molecule type" value="Genomic_DNA"/>
</dbReference>
<dbReference type="PANTHER" id="PTHR45772:SF8">
    <property type="entry name" value="HIGH-AFFINITY BRANCHED-CHAIN AMINO ACID TRANSPORT ATP-BINDING PROTEIN"/>
    <property type="match status" value="1"/>
</dbReference>
<dbReference type="NCBIfam" id="TIGR03411">
    <property type="entry name" value="urea_trans_UrtD"/>
    <property type="match status" value="1"/>
</dbReference>
<dbReference type="InterPro" id="IPR003593">
    <property type="entry name" value="AAA+_ATPase"/>
</dbReference>
<proteinExistence type="predicted"/>
<sequence>MHIPDKSKHSSLVLTVEGVDKSFDGFKAINDLNFYLEEGELRTVIGPNGAGKSTFMDLITARTKPDKGKIVFHKSDAENIDLTHVREHKVSQLGIGRKFQNPTVYRSHTVYDNLKLSLAGERGLLHSLFYKESKEDREKIYDVMKTIRLEDSADIMAGALSHGQKQWLEIGMLLAQDPRIMLVDEPAAGMSDEETERTGELLLSLRGKHSLIVIEHDMEFVRQIASRVTVLHQGHVLKEGTFEFVKSDPQVIEVYLGRQTRKH</sequence>
<dbReference type="SUPFAM" id="SSF52540">
    <property type="entry name" value="P-loop containing nucleoside triphosphate hydrolases"/>
    <property type="match status" value="1"/>
</dbReference>
<dbReference type="GO" id="GO:0005886">
    <property type="term" value="C:plasma membrane"/>
    <property type="evidence" value="ECO:0007669"/>
    <property type="project" value="TreeGrafter"/>
</dbReference>
<dbReference type="Gene3D" id="3.40.50.300">
    <property type="entry name" value="P-loop containing nucleotide triphosphate hydrolases"/>
    <property type="match status" value="1"/>
</dbReference>
<dbReference type="InterPro" id="IPR051120">
    <property type="entry name" value="ABC_AA/LPS_Transport"/>
</dbReference>
<dbReference type="PROSITE" id="PS50893">
    <property type="entry name" value="ABC_TRANSPORTER_2"/>
    <property type="match status" value="1"/>
</dbReference>
<dbReference type="SMART" id="SM00382">
    <property type="entry name" value="AAA"/>
    <property type="match status" value="1"/>
</dbReference>
<organism evidence="5 6">
    <name type="scientific">Pelagicoccus albus</name>
    <dbReference type="NCBI Taxonomy" id="415222"/>
    <lineage>
        <taxon>Bacteria</taxon>
        <taxon>Pseudomonadati</taxon>
        <taxon>Verrucomicrobiota</taxon>
        <taxon>Opitutia</taxon>
        <taxon>Puniceicoccales</taxon>
        <taxon>Pelagicoccaceae</taxon>
        <taxon>Pelagicoccus</taxon>
    </lineage>
</organism>
<gene>
    <name evidence="5" type="primary">urtD</name>
    <name evidence="5" type="ORF">H5P27_12450</name>
</gene>
<dbReference type="InterPro" id="IPR017781">
    <property type="entry name" value="ABC_transptr_urea_ATP-bd_UrtD"/>
</dbReference>
<dbReference type="FunFam" id="3.40.50.300:FF:000421">
    <property type="entry name" value="Branched-chain amino acid ABC transporter ATP-binding protein"/>
    <property type="match status" value="1"/>
</dbReference>
<keyword evidence="2" id="KW-0547">Nucleotide-binding</keyword>
<keyword evidence="6" id="KW-1185">Reference proteome</keyword>
<dbReference type="GO" id="GO:0005524">
    <property type="term" value="F:ATP binding"/>
    <property type="evidence" value="ECO:0007669"/>
    <property type="project" value="UniProtKB-KW"/>
</dbReference>
<reference evidence="5 6" key="1">
    <citation type="submission" date="2020-07" db="EMBL/GenBank/DDBJ databases">
        <authorList>
            <person name="Feng X."/>
        </authorList>
    </citation>
    <scope>NUCLEOTIDE SEQUENCE [LARGE SCALE GENOMIC DNA]</scope>
    <source>
        <strain evidence="5 6">JCM23202</strain>
    </source>
</reference>
<protein>
    <submittedName>
        <fullName evidence="5">Urea ABC transporter ATP-binding protein UrtD</fullName>
    </submittedName>
</protein>
<evidence type="ECO:0000256" key="2">
    <source>
        <dbReference type="ARBA" id="ARBA00022741"/>
    </source>
</evidence>
<dbReference type="CDD" id="cd03219">
    <property type="entry name" value="ABC_Mj1267_LivG_branched"/>
    <property type="match status" value="1"/>
</dbReference>
<dbReference type="GO" id="GO:0016887">
    <property type="term" value="F:ATP hydrolysis activity"/>
    <property type="evidence" value="ECO:0007669"/>
    <property type="project" value="InterPro"/>
</dbReference>